<keyword evidence="4" id="KW-0012">Acyltransferase</keyword>
<dbReference type="Pfam" id="PF00977">
    <property type="entry name" value="His_biosynth"/>
    <property type="match status" value="1"/>
</dbReference>
<dbReference type="InterPro" id="IPR013785">
    <property type="entry name" value="Aldolase_TIM"/>
</dbReference>
<keyword evidence="8" id="KW-1185">Reference proteome</keyword>
<dbReference type="OrthoDB" id="264532at2759"/>
<dbReference type="GO" id="GO:0000105">
    <property type="term" value="P:L-histidine biosynthetic process"/>
    <property type="evidence" value="ECO:0007669"/>
    <property type="project" value="UniProtKB-KW"/>
</dbReference>
<keyword evidence="6" id="KW-0812">Transmembrane</keyword>
<evidence type="ECO:0000256" key="4">
    <source>
        <dbReference type="ARBA" id="ARBA00023315"/>
    </source>
</evidence>
<dbReference type="PANTHER" id="PTHR43090:SF2">
    <property type="entry name" value="1-(5-PHOSPHORIBOSYL)-5-[(5-PHOSPHORIBOSYLAMINO)METHYLIDENEAMINO] IMIDAZOLE-4-CARBOXAMIDE ISOMERASE"/>
    <property type="match status" value="1"/>
</dbReference>
<dbReference type="GO" id="GO:0008374">
    <property type="term" value="F:O-acyltransferase activity"/>
    <property type="evidence" value="ECO:0007669"/>
    <property type="project" value="InterPro"/>
</dbReference>
<keyword evidence="5" id="KW-0028">Amino-acid biosynthesis</keyword>
<dbReference type="SUPFAM" id="SSF51366">
    <property type="entry name" value="Ribulose-phoshate binding barrel"/>
    <property type="match status" value="2"/>
</dbReference>
<reference evidence="7 8" key="1">
    <citation type="submission" date="2016-02" db="EMBL/GenBank/DDBJ databases">
        <title>Genome analysis of coral dinoflagellate symbionts highlights evolutionary adaptations to a symbiotic lifestyle.</title>
        <authorList>
            <person name="Aranda M."/>
            <person name="Li Y."/>
            <person name="Liew Y.J."/>
            <person name="Baumgarten S."/>
            <person name="Simakov O."/>
            <person name="Wilson M."/>
            <person name="Piel J."/>
            <person name="Ashoor H."/>
            <person name="Bougouffa S."/>
            <person name="Bajic V.B."/>
            <person name="Ryu T."/>
            <person name="Ravasi T."/>
            <person name="Bayer T."/>
            <person name="Micklem G."/>
            <person name="Kim H."/>
            <person name="Bhak J."/>
            <person name="Lajeunesse T.C."/>
            <person name="Voolstra C.R."/>
        </authorList>
    </citation>
    <scope>NUCLEOTIDE SEQUENCE [LARGE SCALE GENOMIC DNA]</scope>
    <source>
        <strain evidence="7 8">CCMP2467</strain>
    </source>
</reference>
<comment type="similarity">
    <text evidence="1">Belongs to the diacylglycerol acyltransferase family.</text>
</comment>
<proteinExistence type="inferred from homology"/>
<evidence type="ECO:0000313" key="7">
    <source>
        <dbReference type="EMBL" id="OLP88103.1"/>
    </source>
</evidence>
<dbReference type="EMBL" id="LSRX01000829">
    <property type="protein sequence ID" value="OLP88103.1"/>
    <property type="molecule type" value="Genomic_DNA"/>
</dbReference>
<evidence type="ECO:0000256" key="6">
    <source>
        <dbReference type="SAM" id="Phobius"/>
    </source>
</evidence>
<dbReference type="PANTHER" id="PTHR43090">
    <property type="entry name" value="1-(5-PHOSPHORIBOSYL)-5-[(5-PHOSPHORIBOSYLAMINO)METHYLIDENEAMINO] IMIDAZOLE-4-CARBOXAMIDE ISOMERASE"/>
    <property type="match status" value="1"/>
</dbReference>
<dbReference type="Proteomes" id="UP000186817">
    <property type="component" value="Unassembled WGS sequence"/>
</dbReference>
<accession>A0A1Q9CYV4</accession>
<keyword evidence="6" id="KW-1133">Transmembrane helix</keyword>
<evidence type="ECO:0000256" key="1">
    <source>
        <dbReference type="ARBA" id="ARBA00005420"/>
    </source>
</evidence>
<dbReference type="InterPro" id="IPR044524">
    <property type="entry name" value="Isoase_HisA-like"/>
</dbReference>
<dbReference type="GO" id="GO:0003949">
    <property type="term" value="F:1-(5-phosphoribosyl)-5-[(5-phosphoribosylamino)methylideneamino]imidazole-4-carboxamide isomerase activity"/>
    <property type="evidence" value="ECO:0007669"/>
    <property type="project" value="InterPro"/>
</dbReference>
<dbReference type="AlphaFoldDB" id="A0A1Q9CYV4"/>
<comment type="similarity">
    <text evidence="2 5">Belongs to the HisA/HisF family.</text>
</comment>
<dbReference type="InterPro" id="IPR006062">
    <property type="entry name" value="His_biosynth"/>
</dbReference>
<organism evidence="7 8">
    <name type="scientific">Symbiodinium microadriaticum</name>
    <name type="common">Dinoflagellate</name>
    <name type="synonym">Zooxanthella microadriatica</name>
    <dbReference type="NCBI Taxonomy" id="2951"/>
    <lineage>
        <taxon>Eukaryota</taxon>
        <taxon>Sar</taxon>
        <taxon>Alveolata</taxon>
        <taxon>Dinophyceae</taxon>
        <taxon>Suessiales</taxon>
        <taxon>Symbiodiniaceae</taxon>
        <taxon>Symbiodinium</taxon>
    </lineage>
</organism>
<dbReference type="GO" id="GO:0000162">
    <property type="term" value="P:L-tryptophan biosynthetic process"/>
    <property type="evidence" value="ECO:0007669"/>
    <property type="project" value="TreeGrafter"/>
</dbReference>
<gene>
    <name evidence="7" type="primary">HISN3</name>
    <name evidence="7" type="ORF">AK812_SmicGene30614</name>
</gene>
<keyword evidence="6" id="KW-0472">Membrane</keyword>
<dbReference type="GO" id="GO:0005737">
    <property type="term" value="C:cytoplasm"/>
    <property type="evidence" value="ECO:0007669"/>
    <property type="project" value="TreeGrafter"/>
</dbReference>
<dbReference type="CDD" id="cd07987">
    <property type="entry name" value="LPLAT_MGAT-like"/>
    <property type="match status" value="1"/>
</dbReference>
<feature type="transmembrane region" description="Helical" evidence="6">
    <location>
        <begin position="207"/>
        <end position="228"/>
    </location>
</feature>
<dbReference type="InterPro" id="IPR007130">
    <property type="entry name" value="DAGAT"/>
</dbReference>
<name>A0A1Q9CYV4_SYMMI</name>
<keyword evidence="5" id="KW-0368">Histidine biosynthesis</keyword>
<dbReference type="Gene3D" id="3.20.20.70">
    <property type="entry name" value="Aldolase class I"/>
    <property type="match status" value="2"/>
</dbReference>
<sequence length="676" mass="75298">MKFRPCIDIHDGQVKQIVGGTLKDDSKSLVTNFEASQPSSWFAERYRDDGLGGGHAIMLGASEPNKAAALAALKAYPGGLQVGGGISAENAMEFIDAGASHVIVTSYVFHDGKVDKERLAALVDKVGRERLVLDLSCRRVPDEDKEKKPVYKVFVSFLPGVCCLCIPSWRWASVACLCAAILPRVLWQPGRGDAAEGSKYTFALGFYWNFVMISCFASPLLLAIGCWYCPLLCLPTFGYVVWARFLSRAELGDGAAWPWFSRQEWGYHAFRRYLQLRIHVHTSLYERSAEKPVVLAIHPHGVASDYRIMLDGMLYEALPHRNVLTLSASVLFHLPMVRELSLWTRCIDARKSVACRALRKGHSLMVIPGGEHEQIRTVQGKEEVYLSKRMGFIKIALQERAAVAPCYVFGCVDLYKTFTGFMKAPREWLRKSFGICIPLYYGAVGLLPLRYPVHVVMGAPIEFECKVAGFPSDEEVQEAHAKYVAALTKLYNEERHHYGDPNRELLVVTDRWQKWTDLEVSEETLKELAEQCSEFLVHGVDVEGLQSGIEEPLVQLLAASPVPVTYAGGVRSLEDMERIRTLGHGRVDATIGSALDIFGGQLAYKEVLRWHRDQEQLVDFGAVQLKEVQLSCLDEMGDNGCTEASKTPFCYHVVSCLNGLARGFYRCLASIPLSGG</sequence>
<dbReference type="InterPro" id="IPR011060">
    <property type="entry name" value="RibuloseP-bd_barrel"/>
</dbReference>
<evidence type="ECO:0000313" key="8">
    <source>
        <dbReference type="Proteomes" id="UP000186817"/>
    </source>
</evidence>
<dbReference type="Pfam" id="PF03982">
    <property type="entry name" value="DAGAT"/>
    <property type="match status" value="1"/>
</dbReference>
<evidence type="ECO:0000256" key="5">
    <source>
        <dbReference type="RuleBase" id="RU003657"/>
    </source>
</evidence>
<keyword evidence="7" id="KW-0413">Isomerase</keyword>
<protein>
    <submittedName>
        <fullName evidence="7">1-(5-phosphoribosyl)-5-[(5-phosphoribosylamino)methylideneamino] imidazole-4-carboxamide isomerase, chloroplastic</fullName>
    </submittedName>
</protein>
<evidence type="ECO:0000256" key="3">
    <source>
        <dbReference type="ARBA" id="ARBA00022679"/>
    </source>
</evidence>
<comment type="caution">
    <text evidence="7">The sequence shown here is derived from an EMBL/GenBank/DDBJ whole genome shotgun (WGS) entry which is preliminary data.</text>
</comment>
<evidence type="ECO:0000256" key="2">
    <source>
        <dbReference type="ARBA" id="ARBA00009667"/>
    </source>
</evidence>
<keyword evidence="3" id="KW-0808">Transferase</keyword>